<dbReference type="Gene3D" id="3.10.180.10">
    <property type="entry name" value="2,3-Dihydroxybiphenyl 1,2-Dioxygenase, domain 1"/>
    <property type="match status" value="1"/>
</dbReference>
<dbReference type="CDD" id="cd06587">
    <property type="entry name" value="VOC"/>
    <property type="match status" value="1"/>
</dbReference>
<protein>
    <submittedName>
        <fullName evidence="3">VOC family protein</fullName>
    </submittedName>
</protein>
<dbReference type="Pfam" id="PF22659">
    <property type="entry name" value="YycE-like_C"/>
    <property type="match status" value="1"/>
</dbReference>
<dbReference type="EMBL" id="JADKNH010000001">
    <property type="protein sequence ID" value="MBF4691631.1"/>
    <property type="molecule type" value="Genomic_DNA"/>
</dbReference>
<dbReference type="InterPro" id="IPR058997">
    <property type="entry name" value="YycE-like_C"/>
</dbReference>
<dbReference type="SUPFAM" id="SSF54593">
    <property type="entry name" value="Glyoxalase/Bleomycin resistance protein/Dihydroxybiphenyl dioxygenase"/>
    <property type="match status" value="1"/>
</dbReference>
<dbReference type="Proteomes" id="UP000614200">
    <property type="component" value="Unassembled WGS sequence"/>
</dbReference>
<dbReference type="InterPro" id="IPR058998">
    <property type="entry name" value="YycE-like_N"/>
</dbReference>
<gene>
    <name evidence="3" type="ORF">ISU02_00800</name>
</gene>
<evidence type="ECO:0000313" key="3">
    <source>
        <dbReference type="EMBL" id="MBF4691631.1"/>
    </source>
</evidence>
<evidence type="ECO:0000259" key="2">
    <source>
        <dbReference type="Pfam" id="PF22659"/>
    </source>
</evidence>
<dbReference type="Pfam" id="PF22658">
    <property type="entry name" value="YycE-like_N"/>
    <property type="match status" value="1"/>
</dbReference>
<feature type="domain" description="YycE-like C-terminal" evidence="2">
    <location>
        <begin position="67"/>
        <end position="119"/>
    </location>
</feature>
<comment type="caution">
    <text evidence="3">The sequence shown here is derived from an EMBL/GenBank/DDBJ whole genome shotgun (WGS) entry which is preliminary data.</text>
</comment>
<name>A0ABR9ZMG7_9FIRM</name>
<evidence type="ECO:0000259" key="1">
    <source>
        <dbReference type="Pfam" id="PF22658"/>
    </source>
</evidence>
<organism evidence="3 4">
    <name type="scientific">Fusibacter ferrireducens</name>
    <dbReference type="NCBI Taxonomy" id="2785058"/>
    <lineage>
        <taxon>Bacteria</taxon>
        <taxon>Bacillati</taxon>
        <taxon>Bacillota</taxon>
        <taxon>Clostridia</taxon>
        <taxon>Eubacteriales</taxon>
        <taxon>Eubacteriales Family XII. Incertae Sedis</taxon>
        <taxon>Fusibacter</taxon>
    </lineage>
</organism>
<feature type="domain" description="YycE-like N-terminal" evidence="1">
    <location>
        <begin position="3"/>
        <end position="54"/>
    </location>
</feature>
<dbReference type="RefSeq" id="WP_194699877.1">
    <property type="nucleotide sequence ID" value="NZ_JADKNH010000001.1"/>
</dbReference>
<dbReference type="InterPro" id="IPR029068">
    <property type="entry name" value="Glyas_Bleomycin-R_OHBP_Dase"/>
</dbReference>
<proteinExistence type="predicted"/>
<accession>A0ABR9ZMG7</accession>
<reference evidence="3 4" key="1">
    <citation type="submission" date="2020-11" db="EMBL/GenBank/DDBJ databases">
        <title>Fusibacter basophilias sp. nov.</title>
        <authorList>
            <person name="Qiu D."/>
        </authorList>
    </citation>
    <scope>NUCLEOTIDE SEQUENCE [LARGE SCALE GENOMIC DNA]</scope>
    <source>
        <strain evidence="3 4">Q10-2</strain>
    </source>
</reference>
<keyword evidence="4" id="KW-1185">Reference proteome</keyword>
<evidence type="ECO:0000313" key="4">
    <source>
        <dbReference type="Proteomes" id="UP000614200"/>
    </source>
</evidence>
<sequence length="122" mass="14300">MNVRFARHAKALEPLLHFYCNLLGLKVISEFKDHNGYTGVILSCDHCNWEIEFTISSNCPNHKADEDDLIVFKYDDKVQYGLVLERLRKEKYLEFAPKNPFWEDNGKLFRDPEGYGIVITLM</sequence>